<keyword evidence="1" id="KW-0285">Flavoprotein</keyword>
<reference evidence="2 3" key="1">
    <citation type="journal article" date="2018" name="Mol. Plant">
        <title>The genome of Artemisia annua provides insight into the evolution of Asteraceae family and artemisinin biosynthesis.</title>
        <authorList>
            <person name="Shen Q."/>
            <person name="Zhang L."/>
            <person name="Liao Z."/>
            <person name="Wang S."/>
            <person name="Yan T."/>
            <person name="Shi P."/>
            <person name="Liu M."/>
            <person name="Fu X."/>
            <person name="Pan Q."/>
            <person name="Wang Y."/>
            <person name="Lv Z."/>
            <person name="Lu X."/>
            <person name="Zhang F."/>
            <person name="Jiang W."/>
            <person name="Ma Y."/>
            <person name="Chen M."/>
            <person name="Hao X."/>
            <person name="Li L."/>
            <person name="Tang Y."/>
            <person name="Lv G."/>
            <person name="Zhou Y."/>
            <person name="Sun X."/>
            <person name="Brodelius P.E."/>
            <person name="Rose J.K.C."/>
            <person name="Tang K."/>
        </authorList>
    </citation>
    <scope>NUCLEOTIDE SEQUENCE [LARGE SCALE GENOMIC DNA]</scope>
    <source>
        <strain evidence="3">cv. Huhao1</strain>
        <tissue evidence="2">Leaf</tissue>
    </source>
</reference>
<dbReference type="GO" id="GO:0016126">
    <property type="term" value="P:sterol biosynthetic process"/>
    <property type="evidence" value="ECO:0007669"/>
    <property type="project" value="UniProtKB-UniRule"/>
</dbReference>
<dbReference type="AlphaFoldDB" id="A0A2U1LYV2"/>
<dbReference type="PANTHER" id="PTHR10835">
    <property type="entry name" value="SQUALENE MONOOXYGENASE"/>
    <property type="match status" value="1"/>
</dbReference>
<dbReference type="STRING" id="35608.A0A2U1LYV2"/>
<accession>A0A2U1LYV2</accession>
<dbReference type="UniPathway" id="UPA00767">
    <property type="reaction ID" value="UER00752"/>
</dbReference>
<keyword evidence="1" id="KW-0274">FAD</keyword>
<dbReference type="EC" id="1.14.14.17" evidence="1"/>
<comment type="caution">
    <text evidence="2">The sequence shown here is derived from an EMBL/GenBank/DDBJ whole genome shotgun (WGS) entry which is preliminary data.</text>
</comment>
<organism evidence="2 3">
    <name type="scientific">Artemisia annua</name>
    <name type="common">Sweet wormwood</name>
    <dbReference type="NCBI Taxonomy" id="35608"/>
    <lineage>
        <taxon>Eukaryota</taxon>
        <taxon>Viridiplantae</taxon>
        <taxon>Streptophyta</taxon>
        <taxon>Embryophyta</taxon>
        <taxon>Tracheophyta</taxon>
        <taxon>Spermatophyta</taxon>
        <taxon>Magnoliopsida</taxon>
        <taxon>eudicotyledons</taxon>
        <taxon>Gunneridae</taxon>
        <taxon>Pentapetalae</taxon>
        <taxon>asterids</taxon>
        <taxon>campanulids</taxon>
        <taxon>Asterales</taxon>
        <taxon>Asteraceae</taxon>
        <taxon>Asteroideae</taxon>
        <taxon>Anthemideae</taxon>
        <taxon>Artemisiinae</taxon>
        <taxon>Artemisia</taxon>
    </lineage>
</organism>
<comment type="subcellular location">
    <subcellularLocation>
        <location evidence="1">Membrane</location>
        <topology evidence="1">Multi-pass membrane protein</topology>
    </subcellularLocation>
</comment>
<dbReference type="EMBL" id="PKPP01007168">
    <property type="protein sequence ID" value="PWA54161.1"/>
    <property type="molecule type" value="Genomic_DNA"/>
</dbReference>
<dbReference type="InterPro" id="IPR002110">
    <property type="entry name" value="Ankyrin_rpt"/>
</dbReference>
<name>A0A2U1LYV2_ARTAN</name>
<keyword evidence="3" id="KW-1185">Reference proteome</keyword>
<evidence type="ECO:0000256" key="1">
    <source>
        <dbReference type="RuleBase" id="RU367121"/>
    </source>
</evidence>
<dbReference type="OrthoDB" id="1678617at2759"/>
<dbReference type="GO" id="GO:0050660">
    <property type="term" value="F:flavin adenine dinucleotide binding"/>
    <property type="evidence" value="ECO:0007669"/>
    <property type="project" value="UniProtKB-UniRule"/>
</dbReference>
<proteinExistence type="inferred from homology"/>
<dbReference type="Pfam" id="PF12796">
    <property type="entry name" value="Ank_2"/>
    <property type="match status" value="1"/>
</dbReference>
<evidence type="ECO:0000313" key="3">
    <source>
        <dbReference type="Proteomes" id="UP000245207"/>
    </source>
</evidence>
<dbReference type="PANTHER" id="PTHR10835:SF30">
    <property type="entry name" value="SQUALENE MONOOXYGENASE"/>
    <property type="match status" value="1"/>
</dbReference>
<comment type="similarity">
    <text evidence="1">Belongs to the squalene monooxygenase family.</text>
</comment>
<gene>
    <name evidence="2" type="ORF">CTI12_AA438220</name>
</gene>
<protein>
    <recommendedName>
        <fullName evidence="1">Squalene monooxygenase</fullName>
        <ecNumber evidence="1">1.14.14.17</ecNumber>
    </recommendedName>
</protein>
<dbReference type="InterPro" id="IPR040125">
    <property type="entry name" value="Squalene_monox"/>
</dbReference>
<comment type="function">
    <text evidence="1">Catalyzes the stereospecific oxidation of squalene to (S)-2,3-epoxysqualene, and is considered to be a rate-limiting enzyme in steroid biosynthesis.</text>
</comment>
<dbReference type="Proteomes" id="UP000245207">
    <property type="component" value="Unassembled WGS sequence"/>
</dbReference>
<dbReference type="GO" id="GO:0005783">
    <property type="term" value="C:endoplasmic reticulum"/>
    <property type="evidence" value="ECO:0007669"/>
    <property type="project" value="TreeGrafter"/>
</dbReference>
<comment type="catalytic activity">
    <reaction evidence="1">
        <text>squalene + reduced [NADPH--hemoprotein reductase] + O2 = (S)-2,3-epoxysqualene + oxidized [NADPH--hemoprotein reductase] + H2O + H(+)</text>
        <dbReference type="Rhea" id="RHEA:25282"/>
        <dbReference type="Rhea" id="RHEA-COMP:11964"/>
        <dbReference type="Rhea" id="RHEA-COMP:11965"/>
        <dbReference type="ChEBI" id="CHEBI:15377"/>
        <dbReference type="ChEBI" id="CHEBI:15378"/>
        <dbReference type="ChEBI" id="CHEBI:15379"/>
        <dbReference type="ChEBI" id="CHEBI:15440"/>
        <dbReference type="ChEBI" id="CHEBI:15441"/>
        <dbReference type="ChEBI" id="CHEBI:57618"/>
        <dbReference type="ChEBI" id="CHEBI:58210"/>
        <dbReference type="EC" id="1.14.14.17"/>
    </reaction>
</comment>
<dbReference type="InterPro" id="IPR036770">
    <property type="entry name" value="Ankyrin_rpt-contain_sf"/>
</dbReference>
<dbReference type="GO" id="GO:0016020">
    <property type="term" value="C:membrane"/>
    <property type="evidence" value="ECO:0007669"/>
    <property type="project" value="UniProtKB-SubCell"/>
</dbReference>
<dbReference type="GO" id="GO:0004506">
    <property type="term" value="F:squalene monooxygenase activity"/>
    <property type="evidence" value="ECO:0007669"/>
    <property type="project" value="UniProtKB-UniRule"/>
</dbReference>
<dbReference type="SUPFAM" id="SSF48403">
    <property type="entry name" value="Ankyrin repeat"/>
    <property type="match status" value="1"/>
</dbReference>
<comment type="cofactor">
    <cofactor evidence="1">
        <name>FAD</name>
        <dbReference type="ChEBI" id="CHEBI:57692"/>
    </cofactor>
</comment>
<evidence type="ECO:0000313" key="2">
    <source>
        <dbReference type="EMBL" id="PWA54161.1"/>
    </source>
</evidence>
<dbReference type="Gene3D" id="1.25.40.20">
    <property type="entry name" value="Ankyrin repeat-containing domain"/>
    <property type="match status" value="1"/>
</dbReference>
<sequence>MIYVRSTIRPVDAFGYPLYSDFTFSVAQTAGNLNLNDPIISVNCLEEIDGQMIFGYALFKDRKSTKLSYPLEKFHSDVSGRSFHNGSLIQRIVKLEQGTVTSLLEDEGTIGGVQHKTKSVEVVKAFAPLTIVCDGCLVTFVVLSTNHRCMSSVFHIGHREILKLLMGAHTELSMKVDISSTTALHTSAMQGNIEVMNSVLEIESILALIARGNRKAALHPTSVNGHARVVKALLNVTKVGETVSLTRFKLTPPVLGEPL</sequence>
<keyword evidence="1" id="KW-0560">Oxidoreductase</keyword>